<dbReference type="PROSITE" id="PS50088">
    <property type="entry name" value="ANK_REPEAT"/>
    <property type="match status" value="1"/>
</dbReference>
<evidence type="ECO:0000313" key="4">
    <source>
        <dbReference type="EMBL" id="CAD6189550.1"/>
    </source>
</evidence>
<dbReference type="InterPro" id="IPR002110">
    <property type="entry name" value="Ankyrin_rpt"/>
</dbReference>
<dbReference type="InterPro" id="IPR036770">
    <property type="entry name" value="Ankyrin_rpt-contain_sf"/>
</dbReference>
<dbReference type="SMART" id="SM00248">
    <property type="entry name" value="ANK"/>
    <property type="match status" value="5"/>
</dbReference>
<keyword evidence="5" id="KW-1185">Reference proteome</keyword>
<dbReference type="AlphaFoldDB" id="A0A8S1H8S9"/>
<name>A0A8S1H8S9_9PELO</name>
<sequence>MSAAQRKRLRIDICNAIKKKDLKRIQSLTEGKSREFLENCLNENVGRIPLVEACKKQFYNIAEYLVSLGADPLVHSRNTYSVLGKAPLTALRIAIEKVGAQKIANPNRATGPFKLVKMLVEEGHVDFETFERSWKSGQNNIDKDECDDMMSLGGLSYEPLLFIPCKHSNLGMVKYLCEHGASVDDANDGGLTCLMLPSFFRSPDSAKIFKYLVRQGLSVDAVTPRGRTALHFAVDAGNLFLVQLLTAAGAKMIPDKDGNHPLLKAAQNNTESKIYKHLLEYVDDRKMKENAILLSAASNLLFRCSYYNILKLKKALKCSQSFNEKGESELDPNPAYDSLRLGDFQTGGLPRAAIMQCFIVRERILGQAHMDVRYKLLDFIDSELEDGFNPRNNEITRYALTLCQR</sequence>
<dbReference type="PANTHER" id="PTHR24188:SF29">
    <property type="entry name" value="GH09064P"/>
    <property type="match status" value="1"/>
</dbReference>
<dbReference type="EMBL" id="CAJGYM010000011">
    <property type="protein sequence ID" value="CAD6189550.1"/>
    <property type="molecule type" value="Genomic_DNA"/>
</dbReference>
<dbReference type="Proteomes" id="UP000835052">
    <property type="component" value="Unassembled WGS sequence"/>
</dbReference>
<keyword evidence="2 3" id="KW-0040">ANK repeat</keyword>
<evidence type="ECO:0000313" key="5">
    <source>
        <dbReference type="Proteomes" id="UP000835052"/>
    </source>
</evidence>
<organism evidence="4 5">
    <name type="scientific">Caenorhabditis auriculariae</name>
    <dbReference type="NCBI Taxonomy" id="2777116"/>
    <lineage>
        <taxon>Eukaryota</taxon>
        <taxon>Metazoa</taxon>
        <taxon>Ecdysozoa</taxon>
        <taxon>Nematoda</taxon>
        <taxon>Chromadorea</taxon>
        <taxon>Rhabditida</taxon>
        <taxon>Rhabditina</taxon>
        <taxon>Rhabditomorpha</taxon>
        <taxon>Rhabditoidea</taxon>
        <taxon>Rhabditidae</taxon>
        <taxon>Peloderinae</taxon>
        <taxon>Caenorhabditis</taxon>
    </lineage>
</organism>
<gene>
    <name evidence="4" type="ORF">CAUJ_LOCUS5469</name>
</gene>
<evidence type="ECO:0000256" key="3">
    <source>
        <dbReference type="PROSITE-ProRule" id="PRU00023"/>
    </source>
</evidence>
<accession>A0A8S1H8S9</accession>
<feature type="repeat" description="ANK" evidence="3">
    <location>
        <begin position="225"/>
        <end position="257"/>
    </location>
</feature>
<proteinExistence type="predicted"/>
<dbReference type="OrthoDB" id="539213at2759"/>
<evidence type="ECO:0000256" key="1">
    <source>
        <dbReference type="ARBA" id="ARBA00022737"/>
    </source>
</evidence>
<dbReference type="Pfam" id="PF12796">
    <property type="entry name" value="Ank_2"/>
    <property type="match status" value="1"/>
</dbReference>
<dbReference type="PROSITE" id="PS50297">
    <property type="entry name" value="ANK_REP_REGION"/>
    <property type="match status" value="1"/>
</dbReference>
<evidence type="ECO:0000256" key="2">
    <source>
        <dbReference type="ARBA" id="ARBA00023043"/>
    </source>
</evidence>
<protein>
    <submittedName>
        <fullName evidence="4">Uncharacterized protein</fullName>
    </submittedName>
</protein>
<dbReference type="PANTHER" id="PTHR24188">
    <property type="entry name" value="ANKYRIN REPEAT PROTEIN"/>
    <property type="match status" value="1"/>
</dbReference>
<keyword evidence="1" id="KW-0677">Repeat</keyword>
<reference evidence="4" key="1">
    <citation type="submission" date="2020-10" db="EMBL/GenBank/DDBJ databases">
        <authorList>
            <person name="Kikuchi T."/>
        </authorList>
    </citation>
    <scope>NUCLEOTIDE SEQUENCE</scope>
    <source>
        <strain evidence="4">NKZ352</strain>
    </source>
</reference>
<dbReference type="Gene3D" id="1.25.40.20">
    <property type="entry name" value="Ankyrin repeat-containing domain"/>
    <property type="match status" value="2"/>
</dbReference>
<comment type="caution">
    <text evidence="4">The sequence shown here is derived from an EMBL/GenBank/DDBJ whole genome shotgun (WGS) entry which is preliminary data.</text>
</comment>
<dbReference type="SUPFAM" id="SSF48403">
    <property type="entry name" value="Ankyrin repeat"/>
    <property type="match status" value="1"/>
</dbReference>